<reference evidence="10" key="1">
    <citation type="submission" date="2016-10" db="EMBL/GenBank/DDBJ databases">
        <authorList>
            <person name="Varghese N."/>
            <person name="Submissions S."/>
        </authorList>
    </citation>
    <scope>NUCLEOTIDE SEQUENCE [LARGE SCALE GENOMIC DNA]</scope>
    <source>
        <strain evidence="10">DSM 21368</strain>
    </source>
</reference>
<evidence type="ECO:0000256" key="1">
    <source>
        <dbReference type="ARBA" id="ARBA00004651"/>
    </source>
</evidence>
<feature type="transmembrane region" description="Helical" evidence="7">
    <location>
        <begin position="221"/>
        <end position="242"/>
    </location>
</feature>
<dbReference type="Pfam" id="PF07690">
    <property type="entry name" value="MFS_1"/>
    <property type="match status" value="1"/>
</dbReference>
<feature type="domain" description="Major facilitator superfamily (MFS) profile" evidence="8">
    <location>
        <begin position="8"/>
        <end position="445"/>
    </location>
</feature>
<comment type="subcellular location">
    <subcellularLocation>
        <location evidence="1">Cell membrane</location>
        <topology evidence="1">Multi-pass membrane protein</topology>
    </subcellularLocation>
</comment>
<feature type="transmembrane region" description="Helical" evidence="7">
    <location>
        <begin position="42"/>
        <end position="62"/>
    </location>
</feature>
<dbReference type="Gene3D" id="1.20.1250.20">
    <property type="entry name" value="MFS general substrate transporter like domains"/>
    <property type="match status" value="1"/>
</dbReference>
<dbReference type="STRING" id="648782.SAMN04488554_0672"/>
<evidence type="ECO:0000256" key="7">
    <source>
        <dbReference type="SAM" id="Phobius"/>
    </source>
</evidence>
<keyword evidence="5 7" id="KW-1133">Transmembrane helix</keyword>
<dbReference type="GO" id="GO:0005886">
    <property type="term" value="C:plasma membrane"/>
    <property type="evidence" value="ECO:0007669"/>
    <property type="project" value="UniProtKB-SubCell"/>
</dbReference>
<dbReference type="SUPFAM" id="SSF103473">
    <property type="entry name" value="MFS general substrate transporter"/>
    <property type="match status" value="1"/>
</dbReference>
<dbReference type="InterPro" id="IPR020846">
    <property type="entry name" value="MFS_dom"/>
</dbReference>
<dbReference type="PANTHER" id="PTHR42718:SF46">
    <property type="entry name" value="BLR6921 PROTEIN"/>
    <property type="match status" value="1"/>
</dbReference>
<dbReference type="InterPro" id="IPR036259">
    <property type="entry name" value="MFS_trans_sf"/>
</dbReference>
<evidence type="ECO:0000256" key="4">
    <source>
        <dbReference type="ARBA" id="ARBA00022692"/>
    </source>
</evidence>
<dbReference type="CDD" id="cd17321">
    <property type="entry name" value="MFS_MMR_MDR_like"/>
    <property type="match status" value="1"/>
</dbReference>
<keyword evidence="3" id="KW-1003">Cell membrane</keyword>
<accession>A0A1H5DGP8</accession>
<dbReference type="RefSeq" id="WP_089771683.1">
    <property type="nucleotide sequence ID" value="NZ_FNTX01000001.1"/>
</dbReference>
<dbReference type="OrthoDB" id="7375466at2"/>
<dbReference type="Gene3D" id="1.20.1720.10">
    <property type="entry name" value="Multidrug resistance protein D"/>
    <property type="match status" value="1"/>
</dbReference>
<evidence type="ECO:0000256" key="5">
    <source>
        <dbReference type="ARBA" id="ARBA00022989"/>
    </source>
</evidence>
<feature type="transmembrane region" description="Helical" evidence="7">
    <location>
        <begin position="353"/>
        <end position="379"/>
    </location>
</feature>
<dbReference type="Proteomes" id="UP000199220">
    <property type="component" value="Unassembled WGS sequence"/>
</dbReference>
<evidence type="ECO:0000256" key="2">
    <source>
        <dbReference type="ARBA" id="ARBA00022448"/>
    </source>
</evidence>
<dbReference type="PANTHER" id="PTHR42718">
    <property type="entry name" value="MAJOR FACILITATOR SUPERFAMILY MULTIDRUG TRANSPORTER MFSC"/>
    <property type="match status" value="1"/>
</dbReference>
<protein>
    <submittedName>
        <fullName evidence="9">Major Facilitator Superfamily protein</fullName>
    </submittedName>
</protein>
<feature type="transmembrane region" description="Helical" evidence="7">
    <location>
        <begin position="329"/>
        <end position="347"/>
    </location>
</feature>
<name>A0A1H5DGP8_9MICO</name>
<evidence type="ECO:0000256" key="6">
    <source>
        <dbReference type="ARBA" id="ARBA00023136"/>
    </source>
</evidence>
<feature type="transmembrane region" description="Helical" evidence="7">
    <location>
        <begin position="195"/>
        <end position="215"/>
    </location>
</feature>
<gene>
    <name evidence="9" type="ORF">SAMN04488554_0672</name>
</gene>
<keyword evidence="4 7" id="KW-0812">Transmembrane</keyword>
<evidence type="ECO:0000256" key="3">
    <source>
        <dbReference type="ARBA" id="ARBA00022475"/>
    </source>
</evidence>
<feature type="transmembrane region" description="Helical" evidence="7">
    <location>
        <begin position="263"/>
        <end position="284"/>
    </location>
</feature>
<feature type="transmembrane region" description="Helical" evidence="7">
    <location>
        <begin position="161"/>
        <end position="183"/>
    </location>
</feature>
<dbReference type="AlphaFoldDB" id="A0A1H5DGP8"/>
<dbReference type="GO" id="GO:0022857">
    <property type="term" value="F:transmembrane transporter activity"/>
    <property type="evidence" value="ECO:0007669"/>
    <property type="project" value="InterPro"/>
</dbReference>
<feature type="transmembrane region" description="Helical" evidence="7">
    <location>
        <begin position="74"/>
        <end position="93"/>
    </location>
</feature>
<feature type="transmembrane region" description="Helical" evidence="7">
    <location>
        <begin position="296"/>
        <end position="317"/>
    </location>
</feature>
<proteinExistence type="predicted"/>
<feature type="transmembrane region" description="Helical" evidence="7">
    <location>
        <begin position="9"/>
        <end position="30"/>
    </location>
</feature>
<dbReference type="PROSITE" id="PS50850">
    <property type="entry name" value="MFS"/>
    <property type="match status" value="1"/>
</dbReference>
<organism evidence="9 10">
    <name type="scientific">Ruania alba</name>
    <dbReference type="NCBI Taxonomy" id="648782"/>
    <lineage>
        <taxon>Bacteria</taxon>
        <taxon>Bacillati</taxon>
        <taxon>Actinomycetota</taxon>
        <taxon>Actinomycetes</taxon>
        <taxon>Micrococcales</taxon>
        <taxon>Ruaniaceae</taxon>
        <taxon>Ruania</taxon>
    </lineage>
</organism>
<keyword evidence="2" id="KW-0813">Transport</keyword>
<dbReference type="EMBL" id="FNTX01000001">
    <property type="protein sequence ID" value="SED77948.1"/>
    <property type="molecule type" value="Genomic_DNA"/>
</dbReference>
<keyword evidence="10" id="KW-1185">Reference proteome</keyword>
<feature type="transmembrane region" description="Helical" evidence="7">
    <location>
        <begin position="99"/>
        <end position="122"/>
    </location>
</feature>
<feature type="transmembrane region" description="Helical" evidence="7">
    <location>
        <begin position="134"/>
        <end position="155"/>
    </location>
</feature>
<feature type="transmembrane region" description="Helical" evidence="7">
    <location>
        <begin position="422"/>
        <end position="441"/>
    </location>
</feature>
<evidence type="ECO:0000259" key="8">
    <source>
        <dbReference type="PROSITE" id="PS50850"/>
    </source>
</evidence>
<keyword evidence="6 7" id="KW-0472">Membrane</keyword>
<evidence type="ECO:0000313" key="10">
    <source>
        <dbReference type="Proteomes" id="UP000199220"/>
    </source>
</evidence>
<dbReference type="InterPro" id="IPR011701">
    <property type="entry name" value="MFS"/>
</dbReference>
<sequence length="451" mass="46342">MPSPSQRGLWTSCLAQLIVVLDISVVNVALPSIQADLGLGRVSASWVAMAYSLGFAGLLLVGARLADVVGTARLLAWSVGTFTLASLIGGLATDGWVLIAARAAQGISAAALSPATFTLLTTTHAEGPGRTRAIAVWTAVSLAGGGMGNIVSGVLTDLISWRATLLINLPIGLGVLISALVLHRRTPDQRRAGRIDLLGAGLATAAFTCATYALSVPGEGAMRGLPVVVGTTAVALFIALFVQQHRTPHTLVPGALARDRLIVLGNIATALTGACFQVGLWYFLTYRMQTQFGYSPIQAGLAFLPLTASMLVVNLWLTPRLMKRRTPRSLIVAGVVSTVPGLIWLTVLDHGPFALTILVPTVAIGIGGGLMNTPLATLVTTGVRPEYAGAASGLMNTAKQFGGTIGLAAATTAAAITGTDRAAFLLMAAAVVAVIAAAATIPTHRCGPQHT</sequence>
<evidence type="ECO:0000313" key="9">
    <source>
        <dbReference type="EMBL" id="SED77948.1"/>
    </source>
</evidence>